<dbReference type="CTD" id="20315686"/>
<dbReference type="Proteomes" id="UP000054324">
    <property type="component" value="Unassembled WGS sequence"/>
</dbReference>
<sequence>CLCHLVCVLFRLMSRITLKITSAGKLVICACLALIDVSNSRVIQKSPTSPSKFVTATDSFNSQVSGWNA</sequence>
<dbReference type="KEGG" id="ovi:T265_01498"/>
<feature type="non-terminal residue" evidence="1">
    <location>
        <position position="69"/>
    </location>
</feature>
<dbReference type="GeneID" id="20315686"/>
<organism evidence="1 2">
    <name type="scientific">Opisthorchis viverrini</name>
    <name type="common">Southeast Asian liver fluke</name>
    <dbReference type="NCBI Taxonomy" id="6198"/>
    <lineage>
        <taxon>Eukaryota</taxon>
        <taxon>Metazoa</taxon>
        <taxon>Spiralia</taxon>
        <taxon>Lophotrochozoa</taxon>
        <taxon>Platyhelminthes</taxon>
        <taxon>Trematoda</taxon>
        <taxon>Digenea</taxon>
        <taxon>Opisthorchiida</taxon>
        <taxon>Opisthorchiata</taxon>
        <taxon>Opisthorchiidae</taxon>
        <taxon>Opisthorchis</taxon>
    </lineage>
</organism>
<gene>
    <name evidence="1" type="ORF">T265_01498</name>
</gene>
<reference evidence="1 2" key="1">
    <citation type="submission" date="2013-11" db="EMBL/GenBank/DDBJ databases">
        <title>Opisthorchis viverrini - life in the bile duct.</title>
        <authorList>
            <person name="Young N.D."/>
            <person name="Nagarajan N."/>
            <person name="Lin S.J."/>
            <person name="Korhonen P.K."/>
            <person name="Jex A.R."/>
            <person name="Hall R.S."/>
            <person name="Safavi-Hemami H."/>
            <person name="Kaewkong W."/>
            <person name="Bertrand D."/>
            <person name="Gao S."/>
            <person name="Seet Q."/>
            <person name="Wongkham S."/>
            <person name="Teh B.T."/>
            <person name="Wongkham C."/>
            <person name="Intapan P.M."/>
            <person name="Maleewong W."/>
            <person name="Yang X."/>
            <person name="Hu M."/>
            <person name="Wang Z."/>
            <person name="Hofmann A."/>
            <person name="Sternberg P.W."/>
            <person name="Tan P."/>
            <person name="Wang J."/>
            <person name="Gasser R.B."/>
        </authorList>
    </citation>
    <scope>NUCLEOTIDE SEQUENCE [LARGE SCALE GENOMIC DNA]</scope>
</reference>
<protein>
    <submittedName>
        <fullName evidence="1">Uncharacterized protein</fullName>
    </submittedName>
</protein>
<evidence type="ECO:0000313" key="2">
    <source>
        <dbReference type="Proteomes" id="UP000054324"/>
    </source>
</evidence>
<keyword evidence="2" id="KW-1185">Reference proteome</keyword>
<proteinExistence type="predicted"/>
<dbReference type="EMBL" id="KL596634">
    <property type="protein sequence ID" value="KER32446.1"/>
    <property type="molecule type" value="Genomic_DNA"/>
</dbReference>
<evidence type="ECO:0000313" key="1">
    <source>
        <dbReference type="EMBL" id="KER32446.1"/>
    </source>
</evidence>
<dbReference type="AlphaFoldDB" id="A0A074ZZD8"/>
<name>A0A074ZZD8_OPIVI</name>
<accession>A0A074ZZD8</accession>
<dbReference type="RefSeq" id="XP_009163803.1">
    <property type="nucleotide sequence ID" value="XM_009165539.1"/>
</dbReference>
<feature type="non-terminal residue" evidence="1">
    <location>
        <position position="1"/>
    </location>
</feature>